<evidence type="ECO:0000313" key="4">
    <source>
        <dbReference type="EMBL" id="MFD1781490.1"/>
    </source>
</evidence>
<dbReference type="SMART" id="SM00450">
    <property type="entry name" value="RHOD"/>
    <property type="match status" value="1"/>
</dbReference>
<feature type="domain" description="HTH arsR-type" evidence="3">
    <location>
        <begin position="6"/>
        <end position="100"/>
    </location>
</feature>
<dbReference type="InterPro" id="IPR050229">
    <property type="entry name" value="GlpE_sulfurtransferase"/>
</dbReference>
<dbReference type="PROSITE" id="PS50206">
    <property type="entry name" value="RHODANESE_3"/>
    <property type="match status" value="1"/>
</dbReference>
<dbReference type="SMART" id="SM00418">
    <property type="entry name" value="HTH_ARSR"/>
    <property type="match status" value="1"/>
</dbReference>
<accession>A0ABW4MYI4</accession>
<dbReference type="InterPro" id="IPR011991">
    <property type="entry name" value="ArsR-like_HTH"/>
</dbReference>
<dbReference type="CDD" id="cd00158">
    <property type="entry name" value="RHOD"/>
    <property type="match status" value="1"/>
</dbReference>
<organism evidence="4 5">
    <name type="scientific">Fredinandcohnia salidurans</name>
    <dbReference type="NCBI Taxonomy" id="2595041"/>
    <lineage>
        <taxon>Bacteria</taxon>
        <taxon>Bacillati</taxon>
        <taxon>Bacillota</taxon>
        <taxon>Bacilli</taxon>
        <taxon>Bacillales</taxon>
        <taxon>Bacillaceae</taxon>
        <taxon>Fredinandcohnia</taxon>
    </lineage>
</organism>
<name>A0ABW4MYI4_9BACI</name>
<dbReference type="SUPFAM" id="SSF52821">
    <property type="entry name" value="Rhodanese/Cell cycle control phosphatase"/>
    <property type="match status" value="1"/>
</dbReference>
<reference evidence="5" key="1">
    <citation type="journal article" date="2019" name="Int. J. Syst. Evol. Microbiol.">
        <title>The Global Catalogue of Microorganisms (GCM) 10K type strain sequencing project: providing services to taxonomists for standard genome sequencing and annotation.</title>
        <authorList>
            <consortium name="The Broad Institute Genomics Platform"/>
            <consortium name="The Broad Institute Genome Sequencing Center for Infectious Disease"/>
            <person name="Wu L."/>
            <person name="Ma J."/>
        </authorList>
    </citation>
    <scope>NUCLEOTIDE SEQUENCE [LARGE SCALE GENOMIC DNA]</scope>
    <source>
        <strain evidence="5">CCUG 15531</strain>
    </source>
</reference>
<dbReference type="PROSITE" id="PS50987">
    <property type="entry name" value="HTH_ARSR_2"/>
    <property type="match status" value="1"/>
</dbReference>
<dbReference type="RefSeq" id="WP_388041746.1">
    <property type="nucleotide sequence ID" value="NZ_JBHUEK010000034.1"/>
</dbReference>
<dbReference type="PANTHER" id="PTHR43031">
    <property type="entry name" value="FAD-DEPENDENT OXIDOREDUCTASE"/>
    <property type="match status" value="1"/>
</dbReference>
<dbReference type="Pfam" id="PF01022">
    <property type="entry name" value="HTH_5"/>
    <property type="match status" value="1"/>
</dbReference>
<dbReference type="CDD" id="cd00090">
    <property type="entry name" value="HTH_ARSR"/>
    <property type="match status" value="1"/>
</dbReference>
<feature type="domain" description="Rhodanese" evidence="2">
    <location>
        <begin position="130"/>
        <end position="219"/>
    </location>
</feature>
<dbReference type="Gene3D" id="3.40.250.10">
    <property type="entry name" value="Rhodanese-like domain"/>
    <property type="match status" value="1"/>
</dbReference>
<dbReference type="SUPFAM" id="SSF46785">
    <property type="entry name" value="Winged helix' DNA-binding domain"/>
    <property type="match status" value="1"/>
</dbReference>
<dbReference type="PRINTS" id="PR00778">
    <property type="entry name" value="HTHARSR"/>
</dbReference>
<evidence type="ECO:0000259" key="2">
    <source>
        <dbReference type="PROSITE" id="PS50206"/>
    </source>
</evidence>
<keyword evidence="1" id="KW-0238">DNA-binding</keyword>
<dbReference type="EMBL" id="JBHUEK010000034">
    <property type="protein sequence ID" value="MFD1781490.1"/>
    <property type="molecule type" value="Genomic_DNA"/>
</dbReference>
<sequence length="231" mass="26683">MDKREFNDTIYYYFSRVGKALTSPKRMELLDLLTQGPKTVEALSNETEMSIANTSQHLQVLLDAKLVKFRRRGNFMVYSLGNTKVCELIQSLQKVTEDRFDEVRQMRTEFIERPEEIESLELEEFLNMEESDGVVVVDVRPETEYNASHIEGAISIPYDSFMDRVSELPTDRQIIVYCRGYYCVHATEAVQYLASQGYQAIRLNAGIQHWKRAVGTEGQVHRPTQHVSDLC</sequence>
<keyword evidence="5" id="KW-1185">Reference proteome</keyword>
<evidence type="ECO:0000256" key="1">
    <source>
        <dbReference type="ARBA" id="ARBA00023125"/>
    </source>
</evidence>
<dbReference type="InterPro" id="IPR036390">
    <property type="entry name" value="WH_DNA-bd_sf"/>
</dbReference>
<dbReference type="InterPro" id="IPR001763">
    <property type="entry name" value="Rhodanese-like_dom"/>
</dbReference>
<dbReference type="Gene3D" id="1.10.10.10">
    <property type="entry name" value="Winged helix-like DNA-binding domain superfamily/Winged helix DNA-binding domain"/>
    <property type="match status" value="1"/>
</dbReference>
<comment type="caution">
    <text evidence="4">The sequence shown here is derived from an EMBL/GenBank/DDBJ whole genome shotgun (WGS) entry which is preliminary data.</text>
</comment>
<gene>
    <name evidence="4" type="ORF">ACFSFW_22850</name>
</gene>
<dbReference type="InterPro" id="IPR036388">
    <property type="entry name" value="WH-like_DNA-bd_sf"/>
</dbReference>
<evidence type="ECO:0000313" key="5">
    <source>
        <dbReference type="Proteomes" id="UP001597227"/>
    </source>
</evidence>
<dbReference type="NCBIfam" id="NF033788">
    <property type="entry name" value="HTH_metalloreg"/>
    <property type="match status" value="1"/>
</dbReference>
<proteinExistence type="predicted"/>
<dbReference type="PANTHER" id="PTHR43031:SF1">
    <property type="entry name" value="PYRIDINE NUCLEOTIDE-DISULPHIDE OXIDOREDUCTASE"/>
    <property type="match status" value="1"/>
</dbReference>
<protein>
    <submittedName>
        <fullName evidence="4">Metalloregulator ArsR/SmtB family transcription factor</fullName>
    </submittedName>
</protein>
<dbReference type="Pfam" id="PF00581">
    <property type="entry name" value="Rhodanese"/>
    <property type="match status" value="1"/>
</dbReference>
<evidence type="ECO:0000259" key="3">
    <source>
        <dbReference type="PROSITE" id="PS50987"/>
    </source>
</evidence>
<dbReference type="InterPro" id="IPR001845">
    <property type="entry name" value="HTH_ArsR_DNA-bd_dom"/>
</dbReference>
<dbReference type="InterPro" id="IPR036873">
    <property type="entry name" value="Rhodanese-like_dom_sf"/>
</dbReference>
<dbReference type="Proteomes" id="UP001597227">
    <property type="component" value="Unassembled WGS sequence"/>
</dbReference>